<sequence length="120" mass="14136">MPFGRRITREKKTITAMMAIYCRDHHHTGHKRLCAECVSLLDYAHRRLDTCPFQEEKPACNLCEVHCYSAIMRERVRDVMRYAGPRMLWPHPILSLGHILDKLRPAPKLKARAQSDKKRR</sequence>
<proteinExistence type="predicted"/>
<dbReference type="Pfam" id="PF11756">
    <property type="entry name" value="YgbA_NO"/>
    <property type="match status" value="1"/>
</dbReference>
<protein>
    <submittedName>
        <fullName evidence="1">Nitrous oxide-stimulated promoter</fullName>
    </submittedName>
</protein>
<reference evidence="2" key="1">
    <citation type="submission" date="2016-10" db="EMBL/GenBank/DDBJ databases">
        <authorList>
            <person name="Varghese N."/>
            <person name="Submissions S."/>
        </authorList>
    </citation>
    <scope>NUCLEOTIDE SEQUENCE [LARGE SCALE GENOMIC DNA]</scope>
    <source>
        <strain evidence="2">DSM 217</strain>
    </source>
</reference>
<dbReference type="AlphaFoldDB" id="A0A1H2VLG6"/>
<accession>A0A1H2VLG6</accession>
<organism evidence="1 2">
    <name type="scientific">Thiocapsa roseopersicina</name>
    <dbReference type="NCBI Taxonomy" id="1058"/>
    <lineage>
        <taxon>Bacteria</taxon>
        <taxon>Pseudomonadati</taxon>
        <taxon>Pseudomonadota</taxon>
        <taxon>Gammaproteobacteria</taxon>
        <taxon>Chromatiales</taxon>
        <taxon>Chromatiaceae</taxon>
        <taxon>Thiocapsa</taxon>
    </lineage>
</organism>
<dbReference type="InterPro" id="IPR020483">
    <property type="entry name" value="Uncharacterised_YgbA"/>
</dbReference>
<dbReference type="OrthoDB" id="5344095at2"/>
<dbReference type="STRING" id="1058.SAMN05421783_10774"/>
<gene>
    <name evidence="1" type="ORF">SAMN05421783_10774</name>
</gene>
<dbReference type="RefSeq" id="WP_093030535.1">
    <property type="nucleotide sequence ID" value="NZ_FNNZ01000007.1"/>
</dbReference>
<keyword evidence="2" id="KW-1185">Reference proteome</keyword>
<evidence type="ECO:0000313" key="1">
    <source>
        <dbReference type="EMBL" id="SDW69118.1"/>
    </source>
</evidence>
<name>A0A1H2VLG6_THIRO</name>
<dbReference type="NCBIfam" id="NF007714">
    <property type="entry name" value="PRK10410.1-2"/>
    <property type="match status" value="1"/>
</dbReference>
<dbReference type="EMBL" id="FNNZ01000007">
    <property type="protein sequence ID" value="SDW69118.1"/>
    <property type="molecule type" value="Genomic_DNA"/>
</dbReference>
<dbReference type="Proteomes" id="UP000198816">
    <property type="component" value="Unassembled WGS sequence"/>
</dbReference>
<evidence type="ECO:0000313" key="2">
    <source>
        <dbReference type="Proteomes" id="UP000198816"/>
    </source>
</evidence>